<dbReference type="GO" id="GO:0030286">
    <property type="term" value="C:dynein complex"/>
    <property type="evidence" value="ECO:0007669"/>
    <property type="project" value="InterPro"/>
</dbReference>
<dbReference type="Gene3D" id="1.20.920.20">
    <property type="match status" value="1"/>
</dbReference>
<dbReference type="GeneID" id="94433900"/>
<dbReference type="OrthoDB" id="424516at2759"/>
<dbReference type="InterPro" id="IPR027417">
    <property type="entry name" value="P-loop_NTPase"/>
</dbReference>
<feature type="non-terminal residue" evidence="2">
    <location>
        <position position="220"/>
    </location>
</feature>
<reference evidence="2 3" key="1">
    <citation type="journal article" date="2017" name="Int. J. Parasitol.">
        <title>The genome of the protozoan parasite Cystoisospora suis and a reverse vaccinology approach to identify vaccine candidates.</title>
        <authorList>
            <person name="Palmieri N."/>
            <person name="Shrestha A."/>
            <person name="Ruttkowski B."/>
            <person name="Beck T."/>
            <person name="Vogl C."/>
            <person name="Tomley F."/>
            <person name="Blake D.P."/>
            <person name="Joachim A."/>
        </authorList>
    </citation>
    <scope>NUCLEOTIDE SEQUENCE [LARGE SCALE GENOMIC DNA]</scope>
    <source>
        <strain evidence="2 3">Wien I</strain>
    </source>
</reference>
<accession>A0A2C6KGT4</accession>
<evidence type="ECO:0000313" key="3">
    <source>
        <dbReference type="Proteomes" id="UP000221165"/>
    </source>
</evidence>
<dbReference type="PANTHER" id="PTHR22878:SF69">
    <property type="entry name" value="DYNEIN HEAVY CHAIN"/>
    <property type="match status" value="1"/>
</dbReference>
<keyword evidence="3" id="KW-1185">Reference proteome</keyword>
<dbReference type="VEuPathDB" id="ToxoDB:CSUI_010586"/>
<dbReference type="PANTHER" id="PTHR22878">
    <property type="entry name" value="DYNEIN HEAVY CHAIN 6, AXONEMAL-LIKE-RELATED"/>
    <property type="match status" value="1"/>
</dbReference>
<dbReference type="SUPFAM" id="SSF52540">
    <property type="entry name" value="P-loop containing nucleoside triphosphate hydrolases"/>
    <property type="match status" value="1"/>
</dbReference>
<sequence length="220" mass="25153">NRAGLKDEGVVFLFTESQITDEHFLVYINDLLASGDIADLFEPEDKDQILNTVRPAVKAAGLPETKDSIWEFFISRIRKNLHMNLCFSPVGDNLRNCSRKFPALVNCTIIDWFQPWPAEALHSVSQRFLAELPLGEDESVRQAVVDFMPYAFYSVNEAAQDYLENERRYAYITPKTFIESIKLYGSMLQEKIEALKSKSDRLSSGLQKLIDTKEKVSAYL</sequence>
<comment type="caution">
    <text evidence="2">The sequence shown here is derived from an EMBL/GenBank/DDBJ whole genome shotgun (WGS) entry which is preliminary data.</text>
</comment>
<protein>
    <submittedName>
        <fullName evidence="2">Dynein heavy chain family protein</fullName>
    </submittedName>
</protein>
<name>A0A2C6KGT4_9APIC</name>
<feature type="domain" description="Dynein heavy chain AAA module D4" evidence="1">
    <location>
        <begin position="2"/>
        <end position="186"/>
    </location>
</feature>
<dbReference type="GO" id="GO:0007018">
    <property type="term" value="P:microtubule-based movement"/>
    <property type="evidence" value="ECO:0007669"/>
    <property type="project" value="InterPro"/>
</dbReference>
<proteinExistence type="predicted"/>
<dbReference type="GO" id="GO:0051959">
    <property type="term" value="F:dynein light intermediate chain binding"/>
    <property type="evidence" value="ECO:0007669"/>
    <property type="project" value="InterPro"/>
</dbReference>
<feature type="non-terminal residue" evidence="2">
    <location>
        <position position="1"/>
    </location>
</feature>
<evidence type="ECO:0000259" key="1">
    <source>
        <dbReference type="Pfam" id="PF12780"/>
    </source>
</evidence>
<dbReference type="GO" id="GO:0045505">
    <property type="term" value="F:dynein intermediate chain binding"/>
    <property type="evidence" value="ECO:0007669"/>
    <property type="project" value="InterPro"/>
</dbReference>
<dbReference type="EMBL" id="MIGC01007806">
    <property type="protein sequence ID" value="PHJ15603.1"/>
    <property type="molecule type" value="Genomic_DNA"/>
</dbReference>
<dbReference type="InterPro" id="IPR026983">
    <property type="entry name" value="DHC"/>
</dbReference>
<organism evidence="2 3">
    <name type="scientific">Cystoisospora suis</name>
    <dbReference type="NCBI Taxonomy" id="483139"/>
    <lineage>
        <taxon>Eukaryota</taxon>
        <taxon>Sar</taxon>
        <taxon>Alveolata</taxon>
        <taxon>Apicomplexa</taxon>
        <taxon>Conoidasida</taxon>
        <taxon>Coccidia</taxon>
        <taxon>Eucoccidiorida</taxon>
        <taxon>Eimeriorina</taxon>
        <taxon>Sarcocystidae</taxon>
        <taxon>Cystoisospora</taxon>
    </lineage>
</organism>
<dbReference type="Proteomes" id="UP000221165">
    <property type="component" value="Unassembled WGS sequence"/>
</dbReference>
<evidence type="ECO:0000313" key="2">
    <source>
        <dbReference type="EMBL" id="PHJ15603.1"/>
    </source>
</evidence>
<dbReference type="RefSeq" id="XP_067917335.1">
    <property type="nucleotide sequence ID" value="XM_068070689.1"/>
</dbReference>
<gene>
    <name evidence="2" type="ORF">CSUI_010586</name>
</gene>
<dbReference type="Pfam" id="PF12780">
    <property type="entry name" value="AAA_8"/>
    <property type="match status" value="1"/>
</dbReference>
<dbReference type="AlphaFoldDB" id="A0A2C6KGT4"/>
<dbReference type="InterPro" id="IPR024317">
    <property type="entry name" value="Dynein_heavy_chain_D4_dom"/>
</dbReference>
<dbReference type="Gene3D" id="3.40.50.300">
    <property type="entry name" value="P-loop containing nucleotide triphosphate hydrolases"/>
    <property type="match status" value="1"/>
</dbReference>